<feature type="compositionally biased region" description="Polar residues" evidence="1">
    <location>
        <begin position="37"/>
        <end position="58"/>
    </location>
</feature>
<feature type="compositionally biased region" description="Basic and acidic residues" evidence="1">
    <location>
        <begin position="516"/>
        <end position="528"/>
    </location>
</feature>
<feature type="region of interest" description="Disordered" evidence="1">
    <location>
        <begin position="704"/>
        <end position="748"/>
    </location>
</feature>
<sequence>MKRYHKRFLALCLSASMLVSPLSYTKAYASSDEAGVTENSSQNETVAESENKSESQSPAAEEAGNASSQENALNNNSNTANAEKSGSVAEQQESQQTAETGQVQSEASDGENVVVQTANAPTVTGNTVQVVKEDGKVFAMFKITTSTVKKNGELYDVSFTTSSNSYDKIYLGSKNDEAKEPVIKRSADGTNTFTFKVDASKVGKVQSVALGKPDGSWYTKADLWIYIPEETVTEPGTNPTPEPEPTPRPEPTPTTPEDGSYNNIGVTSSASMFKVVDCKLVVKDGKLTAVLTLSGTGYGYLYKGTKEEAAVADKSTWIPFVEDVNGKYTYSLPLNSLAENKVKLAAYSTKYAKWYDRELTFDFSNMDRIYPTAADGIYSIEVETGAAMFKVVDCKLTVKNGLMSAVITLSGTGYDYLYMGTGADAEKADRKSWVPYVVDANGKYTYTIPVEALDKEIAVASHSIKKNQWYARTLTFKYDTLQKISDDSNTNPSNPSTPSKPSDNNGNGNSGASKPNDGKADNESKWEADTSGSTSAVNSSTTLADGVYTPDRFSWSGGTGKVKITCNKVTIQNGQAYATLVFDSDHYQYVKADGKTYYTTKGGGMATVVIPIALNQNNTILGMTDKMSVAHEIAYTIFVYLAAAGNGKGAGTVQNKTLDDKAPEIMGLNYESETKLEHAEYFKIYHYDKGITLLEVDVTKDTIRDPEKKDPDKKETDANKDSDKSEETSKDQSSEAVDSAEDGEAVVGETEQAAELYKGNVIKYLLVPENTVIPVGLSEDMIVVQMPTDQAYVSDNEILKQMEEMDLLDQVAAVGMKKKNCEVSDIADKMSKKKDEKQAEVIYGGKERDPKYRDLVKQEINLALVSGDLLPAEDKTTKKGKTITEEDQIEQWEKITEKYALLGIPMIVDRSEDEKDDLAKAEWIKVYGVIFGCEDQANALYNKAVQQAGEK</sequence>
<evidence type="ECO:0000256" key="1">
    <source>
        <dbReference type="SAM" id="MobiDB-lite"/>
    </source>
</evidence>
<feature type="chain" id="PRO_5046231985" evidence="2">
    <location>
        <begin position="26"/>
        <end position="951"/>
    </location>
</feature>
<gene>
    <name evidence="3" type="ORF">OCV65_06690</name>
</gene>
<proteinExistence type="predicted"/>
<feature type="signal peptide" evidence="2">
    <location>
        <begin position="1"/>
        <end position="25"/>
    </location>
</feature>
<feature type="region of interest" description="Disordered" evidence="1">
    <location>
        <begin position="230"/>
        <end position="262"/>
    </location>
</feature>
<accession>A0ABT2S5N9</accession>
<feature type="compositionally biased region" description="Pro residues" evidence="1">
    <location>
        <begin position="238"/>
        <end position="254"/>
    </location>
</feature>
<feature type="compositionally biased region" description="Low complexity" evidence="1">
    <location>
        <begin position="65"/>
        <end position="102"/>
    </location>
</feature>
<organism evidence="3 4">
    <name type="scientific">Dorea ammoniilytica</name>
    <dbReference type="NCBI Taxonomy" id="2981788"/>
    <lineage>
        <taxon>Bacteria</taxon>
        <taxon>Bacillati</taxon>
        <taxon>Bacillota</taxon>
        <taxon>Clostridia</taxon>
        <taxon>Lachnospirales</taxon>
        <taxon>Lachnospiraceae</taxon>
        <taxon>Dorea</taxon>
    </lineage>
</organism>
<dbReference type="Proteomes" id="UP001207605">
    <property type="component" value="Unassembled WGS sequence"/>
</dbReference>
<keyword evidence="4" id="KW-1185">Reference proteome</keyword>
<evidence type="ECO:0000313" key="3">
    <source>
        <dbReference type="EMBL" id="MCU6699915.1"/>
    </source>
</evidence>
<evidence type="ECO:0000256" key="2">
    <source>
        <dbReference type="SAM" id="SignalP"/>
    </source>
</evidence>
<dbReference type="RefSeq" id="WP_262581412.1">
    <property type="nucleotide sequence ID" value="NZ_JAOQJV010000006.1"/>
</dbReference>
<feature type="compositionally biased region" description="Basic and acidic residues" evidence="1">
    <location>
        <begin position="704"/>
        <end position="733"/>
    </location>
</feature>
<evidence type="ECO:0000313" key="4">
    <source>
        <dbReference type="Proteomes" id="UP001207605"/>
    </source>
</evidence>
<comment type="caution">
    <text evidence="3">The sequence shown here is derived from an EMBL/GenBank/DDBJ whole genome shotgun (WGS) entry which is preliminary data.</text>
</comment>
<reference evidence="3 4" key="1">
    <citation type="journal article" date="2021" name="ISME Commun">
        <title>Automated analysis of genomic sequences facilitates high-throughput and comprehensive description of bacteria.</title>
        <authorList>
            <person name="Hitch T.C.A."/>
        </authorList>
    </citation>
    <scope>NUCLEOTIDE SEQUENCE [LARGE SCALE GENOMIC DNA]</scope>
    <source>
        <strain evidence="3 4">Sanger_02</strain>
    </source>
</reference>
<protein>
    <submittedName>
        <fullName evidence="3">Uncharacterized protein</fullName>
    </submittedName>
</protein>
<feature type="region of interest" description="Disordered" evidence="1">
    <location>
        <begin position="485"/>
        <end position="541"/>
    </location>
</feature>
<feature type="compositionally biased region" description="Low complexity" evidence="1">
    <location>
        <begin position="487"/>
        <end position="515"/>
    </location>
</feature>
<name>A0ABT2S5N9_9FIRM</name>
<feature type="compositionally biased region" description="Polar residues" evidence="1">
    <location>
        <begin position="530"/>
        <end position="541"/>
    </location>
</feature>
<dbReference type="EMBL" id="JAOQJV010000006">
    <property type="protein sequence ID" value="MCU6699915.1"/>
    <property type="molecule type" value="Genomic_DNA"/>
</dbReference>
<keyword evidence="2" id="KW-0732">Signal</keyword>
<feature type="region of interest" description="Disordered" evidence="1">
    <location>
        <begin position="31"/>
        <end position="111"/>
    </location>
</feature>